<accession>A0ABN9TNF1</accession>
<evidence type="ECO:0000256" key="5">
    <source>
        <dbReference type="ARBA" id="ARBA00023295"/>
    </source>
</evidence>
<protein>
    <recommendedName>
        <fullName evidence="6">Beta-hexosaminidase</fullName>
        <ecNumber evidence="6">3.2.1.52</ecNumber>
    </recommendedName>
</protein>
<dbReference type="Gene3D" id="3.30.379.10">
    <property type="entry name" value="Chitobiase/beta-hexosaminidase domain 2-like"/>
    <property type="match status" value="1"/>
</dbReference>
<feature type="chain" id="PRO_5046886277" description="Beta-hexosaminidase" evidence="8">
    <location>
        <begin position="22"/>
        <end position="555"/>
    </location>
</feature>
<comment type="catalytic activity">
    <reaction evidence="1 6">
        <text>Hydrolysis of terminal non-reducing N-acetyl-D-hexosamine residues in N-acetyl-beta-D-hexosaminides.</text>
        <dbReference type="EC" id="3.2.1.52"/>
    </reaction>
</comment>
<dbReference type="Pfam" id="PF14845">
    <property type="entry name" value="Glycohydro_20b2"/>
    <property type="match status" value="1"/>
</dbReference>
<evidence type="ECO:0000256" key="4">
    <source>
        <dbReference type="ARBA" id="ARBA00023180"/>
    </source>
</evidence>
<evidence type="ECO:0000259" key="10">
    <source>
        <dbReference type="Pfam" id="PF14845"/>
    </source>
</evidence>
<organism evidence="11 12">
    <name type="scientific">Prorocentrum cordatum</name>
    <dbReference type="NCBI Taxonomy" id="2364126"/>
    <lineage>
        <taxon>Eukaryota</taxon>
        <taxon>Sar</taxon>
        <taxon>Alveolata</taxon>
        <taxon>Dinophyceae</taxon>
        <taxon>Prorocentrales</taxon>
        <taxon>Prorocentraceae</taxon>
        <taxon>Prorocentrum</taxon>
    </lineage>
</organism>
<dbReference type="SUPFAM" id="SSF51445">
    <property type="entry name" value="(Trans)glycosidases"/>
    <property type="match status" value="1"/>
</dbReference>
<dbReference type="PANTHER" id="PTHR22600">
    <property type="entry name" value="BETA-HEXOSAMINIDASE"/>
    <property type="match status" value="1"/>
</dbReference>
<dbReference type="InterPro" id="IPR025705">
    <property type="entry name" value="Beta_hexosaminidase_sua/sub"/>
</dbReference>
<evidence type="ECO:0000259" key="9">
    <source>
        <dbReference type="Pfam" id="PF00728"/>
    </source>
</evidence>
<name>A0ABN9TNF1_9DINO</name>
<dbReference type="InterPro" id="IPR015883">
    <property type="entry name" value="Glyco_hydro_20_cat"/>
</dbReference>
<dbReference type="Gene3D" id="3.20.20.80">
    <property type="entry name" value="Glycosidases"/>
    <property type="match status" value="1"/>
</dbReference>
<gene>
    <name evidence="11" type="ORF">PCOR1329_LOCUS40750</name>
</gene>
<evidence type="ECO:0000256" key="7">
    <source>
        <dbReference type="SAM" id="MobiDB-lite"/>
    </source>
</evidence>
<dbReference type="PRINTS" id="PR00738">
    <property type="entry name" value="GLHYDRLASE20"/>
</dbReference>
<dbReference type="EMBL" id="CAUYUJ010014913">
    <property type="protein sequence ID" value="CAK0847582.1"/>
    <property type="molecule type" value="Genomic_DNA"/>
</dbReference>
<feature type="signal peptide" evidence="8">
    <location>
        <begin position="1"/>
        <end position="21"/>
    </location>
</feature>
<dbReference type="InterPro" id="IPR029019">
    <property type="entry name" value="HEX_eukaryotic_N"/>
</dbReference>
<dbReference type="Proteomes" id="UP001189429">
    <property type="component" value="Unassembled WGS sequence"/>
</dbReference>
<evidence type="ECO:0000256" key="2">
    <source>
        <dbReference type="ARBA" id="ARBA00006285"/>
    </source>
</evidence>
<keyword evidence="12" id="KW-1185">Reference proteome</keyword>
<proteinExistence type="inferred from homology"/>
<dbReference type="Pfam" id="PF00728">
    <property type="entry name" value="Glyco_hydro_20"/>
    <property type="match status" value="1"/>
</dbReference>
<dbReference type="SUPFAM" id="SSF55545">
    <property type="entry name" value="beta-N-acetylhexosaminidase-like domain"/>
    <property type="match status" value="1"/>
</dbReference>
<feature type="region of interest" description="Disordered" evidence="7">
    <location>
        <begin position="527"/>
        <end position="546"/>
    </location>
</feature>
<keyword evidence="3 6" id="KW-0378">Hydrolase</keyword>
<evidence type="ECO:0000256" key="8">
    <source>
        <dbReference type="SAM" id="SignalP"/>
    </source>
</evidence>
<evidence type="ECO:0000313" key="11">
    <source>
        <dbReference type="EMBL" id="CAK0847582.1"/>
    </source>
</evidence>
<evidence type="ECO:0000256" key="6">
    <source>
        <dbReference type="PIRNR" id="PIRNR001093"/>
    </source>
</evidence>
<dbReference type="PANTHER" id="PTHR22600:SF21">
    <property type="entry name" value="BETA-HEXOSAMINIDASE A"/>
    <property type="match status" value="1"/>
</dbReference>
<evidence type="ECO:0000256" key="3">
    <source>
        <dbReference type="ARBA" id="ARBA00022801"/>
    </source>
</evidence>
<dbReference type="InterPro" id="IPR029018">
    <property type="entry name" value="Hex-like_dom2"/>
</dbReference>
<sequence length="555" mass="59617">MPPARAALSAALAAAIAAASAAGPAPPTAVWPQPRQAASGSAAVPVAPGPDFFSLGGHGESPLLEAAFERYAALTFPHAGGATPVSRAGAVVGLVLSVWVLGEAHPQVSTDESYNLSVPSAGGVAVASSRTVFGALRALETFSQLVRFDFDRGAYVVDGAPWVIQDRPRFPHRGLMIDSARHFLSLPSIRQIIDTLPYAKLNVLHWHMVDQQSFPFQSKSSPKLWEGSYSAVERYTQADVESVVEYARLRGVRVMVEFDVPGHAASWCIGYPEICPAADCQMPLNVASEATFNLIEGLISEVAGTGSSKSHDASGLFPDSFVHLGGDEVNTSCWTKTPSVASWLQERNLTADEGYAYFAKRVASMVIQRGHRPVQWSEVYDHFKASLPKETIVHIWKGVTNVTEVVANGYDVLINVATGDKPWYLDYLNIKWDAVYRNDPCHGIPTDELCARVLGGHGEMWGETVDGSDLQSTVWPRLAAIAEKLWSGRSQTEDVAEVLPRIRAFRCLLLQRGVAAAPVDNAQARAAPAGPGSCFEQGARAPGSARPVGERAILL</sequence>
<keyword evidence="4" id="KW-0325">Glycoprotein</keyword>
<keyword evidence="8" id="KW-0732">Signal</keyword>
<dbReference type="InterPro" id="IPR017853">
    <property type="entry name" value="GH"/>
</dbReference>
<reference evidence="11" key="1">
    <citation type="submission" date="2023-10" db="EMBL/GenBank/DDBJ databases">
        <authorList>
            <person name="Chen Y."/>
            <person name="Shah S."/>
            <person name="Dougan E. K."/>
            <person name="Thang M."/>
            <person name="Chan C."/>
        </authorList>
    </citation>
    <scope>NUCLEOTIDE SEQUENCE [LARGE SCALE GENOMIC DNA]</scope>
</reference>
<comment type="caution">
    <text evidence="11">The sequence shown here is derived from an EMBL/GenBank/DDBJ whole genome shotgun (WGS) entry which is preliminary data.</text>
</comment>
<evidence type="ECO:0000313" key="12">
    <source>
        <dbReference type="Proteomes" id="UP001189429"/>
    </source>
</evidence>
<keyword evidence="5 6" id="KW-0326">Glycosidase</keyword>
<dbReference type="EC" id="3.2.1.52" evidence="6"/>
<feature type="domain" description="Beta-hexosaminidase eukaryotic type N-terminal" evidence="10">
    <location>
        <begin position="30"/>
        <end position="145"/>
    </location>
</feature>
<comment type="similarity">
    <text evidence="2 6">Belongs to the glycosyl hydrolase 20 family.</text>
</comment>
<feature type="domain" description="Glycoside hydrolase family 20 catalytic" evidence="9">
    <location>
        <begin position="170"/>
        <end position="488"/>
    </location>
</feature>
<evidence type="ECO:0000256" key="1">
    <source>
        <dbReference type="ARBA" id="ARBA00001231"/>
    </source>
</evidence>
<dbReference type="PIRSF" id="PIRSF001093">
    <property type="entry name" value="B-hxosamndse_ab_euk"/>
    <property type="match status" value="1"/>
</dbReference>